<keyword evidence="2" id="KW-1185">Reference proteome</keyword>
<reference evidence="1 2" key="1">
    <citation type="journal article" date="2015" name="Proc. Natl. Acad. Sci. U.S.A.">
        <title>The resurrection genome of Boea hygrometrica: A blueprint for survival of dehydration.</title>
        <authorList>
            <person name="Xiao L."/>
            <person name="Yang G."/>
            <person name="Zhang L."/>
            <person name="Yang X."/>
            <person name="Zhao S."/>
            <person name="Ji Z."/>
            <person name="Zhou Q."/>
            <person name="Hu M."/>
            <person name="Wang Y."/>
            <person name="Chen M."/>
            <person name="Xu Y."/>
            <person name="Jin H."/>
            <person name="Xiao X."/>
            <person name="Hu G."/>
            <person name="Bao F."/>
            <person name="Hu Y."/>
            <person name="Wan P."/>
            <person name="Li L."/>
            <person name="Deng X."/>
            <person name="Kuang T."/>
            <person name="Xiang C."/>
            <person name="Zhu J.K."/>
            <person name="Oliver M.J."/>
            <person name="He Y."/>
        </authorList>
    </citation>
    <scope>NUCLEOTIDE SEQUENCE [LARGE SCALE GENOMIC DNA]</scope>
    <source>
        <strain evidence="2">cv. XS01</strain>
    </source>
</reference>
<sequence>MNFDPADGACVYLRNLALIPCCDARTQRGHENWAGSYSDQQEDSADEKRCARYDMSCDDISLDVITISSWLSADEAKRERRSDVVLRFSRWISADDVISDRFALALKIQQILFAMRKFSRDFSQEKPAGSNSMQSRAIIYQLLLRIQSQEFQAQRIEEVEKRSSRCVESAAKQLTTYEELSKMNVNC</sequence>
<dbReference type="Proteomes" id="UP000250235">
    <property type="component" value="Unassembled WGS sequence"/>
</dbReference>
<organism evidence="1 2">
    <name type="scientific">Dorcoceras hygrometricum</name>
    <dbReference type="NCBI Taxonomy" id="472368"/>
    <lineage>
        <taxon>Eukaryota</taxon>
        <taxon>Viridiplantae</taxon>
        <taxon>Streptophyta</taxon>
        <taxon>Embryophyta</taxon>
        <taxon>Tracheophyta</taxon>
        <taxon>Spermatophyta</taxon>
        <taxon>Magnoliopsida</taxon>
        <taxon>eudicotyledons</taxon>
        <taxon>Gunneridae</taxon>
        <taxon>Pentapetalae</taxon>
        <taxon>asterids</taxon>
        <taxon>lamiids</taxon>
        <taxon>Lamiales</taxon>
        <taxon>Gesneriaceae</taxon>
        <taxon>Didymocarpoideae</taxon>
        <taxon>Trichosporeae</taxon>
        <taxon>Loxocarpinae</taxon>
        <taxon>Dorcoceras</taxon>
    </lineage>
</organism>
<dbReference type="AlphaFoldDB" id="A0A2Z7BJK9"/>
<evidence type="ECO:0000313" key="1">
    <source>
        <dbReference type="EMBL" id="KZV34257.1"/>
    </source>
</evidence>
<gene>
    <name evidence="1" type="ORF">F511_21742</name>
</gene>
<protein>
    <submittedName>
        <fullName evidence="1">Uncharacterized protein</fullName>
    </submittedName>
</protein>
<proteinExistence type="predicted"/>
<name>A0A2Z7BJK9_9LAMI</name>
<accession>A0A2Z7BJK9</accession>
<evidence type="ECO:0000313" key="2">
    <source>
        <dbReference type="Proteomes" id="UP000250235"/>
    </source>
</evidence>
<dbReference type="EMBL" id="KV005131">
    <property type="protein sequence ID" value="KZV34257.1"/>
    <property type="molecule type" value="Genomic_DNA"/>
</dbReference>